<evidence type="ECO:0000259" key="6">
    <source>
        <dbReference type="SMART" id="SM00895"/>
    </source>
</evidence>
<reference evidence="7 8" key="1">
    <citation type="submission" date="2016-10" db="EMBL/GenBank/DDBJ databases">
        <authorList>
            <person name="de Groot N.N."/>
        </authorList>
    </citation>
    <scope>NUCLEOTIDE SEQUENCE [LARGE SCALE GENOMIC DNA]</scope>
    <source>
        <strain evidence="7 8">DSM 21800</strain>
    </source>
</reference>
<evidence type="ECO:0000256" key="3">
    <source>
        <dbReference type="ARBA" id="ARBA00023163"/>
    </source>
</evidence>
<dbReference type="SMART" id="SM00895">
    <property type="entry name" value="FCD"/>
    <property type="match status" value="1"/>
</dbReference>
<dbReference type="SUPFAM" id="SSF46785">
    <property type="entry name" value="Winged helix' DNA-binding domain"/>
    <property type="match status" value="1"/>
</dbReference>
<dbReference type="PANTHER" id="PTHR43537">
    <property type="entry name" value="TRANSCRIPTIONAL REGULATOR, GNTR FAMILY"/>
    <property type="match status" value="1"/>
</dbReference>
<dbReference type="PANTHER" id="PTHR43537:SF5">
    <property type="entry name" value="UXU OPERON TRANSCRIPTIONAL REGULATOR"/>
    <property type="match status" value="1"/>
</dbReference>
<dbReference type="Pfam" id="PF07729">
    <property type="entry name" value="FCD"/>
    <property type="match status" value="1"/>
</dbReference>
<feature type="region of interest" description="Disordered" evidence="4">
    <location>
        <begin position="234"/>
        <end position="253"/>
    </location>
</feature>
<dbReference type="InterPro" id="IPR036390">
    <property type="entry name" value="WH_DNA-bd_sf"/>
</dbReference>
<dbReference type="InterPro" id="IPR011711">
    <property type="entry name" value="GntR_C"/>
</dbReference>
<evidence type="ECO:0000256" key="1">
    <source>
        <dbReference type="ARBA" id="ARBA00023015"/>
    </source>
</evidence>
<organism evidence="7 8">
    <name type="scientific">Microlunatus soli</name>
    <dbReference type="NCBI Taxonomy" id="630515"/>
    <lineage>
        <taxon>Bacteria</taxon>
        <taxon>Bacillati</taxon>
        <taxon>Actinomycetota</taxon>
        <taxon>Actinomycetes</taxon>
        <taxon>Propionibacteriales</taxon>
        <taxon>Propionibacteriaceae</taxon>
        <taxon>Microlunatus</taxon>
    </lineage>
</organism>
<keyword evidence="8" id="KW-1185">Reference proteome</keyword>
<proteinExistence type="predicted"/>
<dbReference type="GO" id="GO:0003700">
    <property type="term" value="F:DNA-binding transcription factor activity"/>
    <property type="evidence" value="ECO:0007669"/>
    <property type="project" value="InterPro"/>
</dbReference>
<gene>
    <name evidence="7" type="ORF">SAMN04489812_3302</name>
</gene>
<dbReference type="AlphaFoldDB" id="A0A1H1VRD7"/>
<dbReference type="Proteomes" id="UP000199103">
    <property type="component" value="Chromosome I"/>
</dbReference>
<feature type="domain" description="HTH gntR-type" evidence="5">
    <location>
        <begin position="20"/>
        <end position="78"/>
    </location>
</feature>
<evidence type="ECO:0000256" key="2">
    <source>
        <dbReference type="ARBA" id="ARBA00023125"/>
    </source>
</evidence>
<dbReference type="InterPro" id="IPR008920">
    <property type="entry name" value="TF_FadR/GntR_C"/>
</dbReference>
<dbReference type="RefSeq" id="WP_197679745.1">
    <property type="nucleotide sequence ID" value="NZ_LT629772.1"/>
</dbReference>
<feature type="domain" description="GntR C-terminal" evidence="6">
    <location>
        <begin position="106"/>
        <end position="228"/>
    </location>
</feature>
<evidence type="ECO:0000313" key="7">
    <source>
        <dbReference type="EMBL" id="SDS86806.1"/>
    </source>
</evidence>
<evidence type="ECO:0000259" key="5">
    <source>
        <dbReference type="SMART" id="SM00345"/>
    </source>
</evidence>
<dbReference type="Gene3D" id="1.10.10.10">
    <property type="entry name" value="Winged helix-like DNA-binding domain superfamily/Winged helix DNA-binding domain"/>
    <property type="match status" value="1"/>
</dbReference>
<keyword evidence="1" id="KW-0805">Transcription regulation</keyword>
<dbReference type="SUPFAM" id="SSF48008">
    <property type="entry name" value="GntR ligand-binding domain-like"/>
    <property type="match status" value="1"/>
</dbReference>
<dbReference type="SMART" id="SM00345">
    <property type="entry name" value="HTH_GNTR"/>
    <property type="match status" value="1"/>
</dbReference>
<sequence length="253" mass="28490">MVSKQESRADVKVRTLPMQVAGHLVRQIIGSELDPDRAPSELDITRDFGVSRVVARETLKILASVDIVRIAQGRRVSLRPPEEWDYLSVQLLEWLPAEEVAQLLRELQEMRLMLEPELAAKAAESADEAALQSMSELLRRMRETEESPEEYLELDMAFHLEICKASRNRILDRIMYSARWLLATSRRATNDQPHSLHNATPVHQGIYDAIAAGDSAGAREAMRAHLQANITILTKATSRRGSSTHPKPAKKAR</sequence>
<dbReference type="GO" id="GO:0003677">
    <property type="term" value="F:DNA binding"/>
    <property type="evidence" value="ECO:0007669"/>
    <property type="project" value="UniProtKB-KW"/>
</dbReference>
<evidence type="ECO:0000313" key="8">
    <source>
        <dbReference type="Proteomes" id="UP000199103"/>
    </source>
</evidence>
<dbReference type="InterPro" id="IPR000524">
    <property type="entry name" value="Tscrpt_reg_HTH_GntR"/>
</dbReference>
<dbReference type="STRING" id="630515.SAMN04489812_3302"/>
<accession>A0A1H1VRD7</accession>
<protein>
    <submittedName>
        <fullName evidence="7">DNA-binding transcriptional regulator, FadR family</fullName>
    </submittedName>
</protein>
<dbReference type="Gene3D" id="1.20.120.530">
    <property type="entry name" value="GntR ligand-binding domain-like"/>
    <property type="match status" value="1"/>
</dbReference>
<name>A0A1H1VRD7_9ACTN</name>
<keyword evidence="2 7" id="KW-0238">DNA-binding</keyword>
<evidence type="ECO:0000256" key="4">
    <source>
        <dbReference type="SAM" id="MobiDB-lite"/>
    </source>
</evidence>
<dbReference type="EMBL" id="LT629772">
    <property type="protein sequence ID" value="SDS86806.1"/>
    <property type="molecule type" value="Genomic_DNA"/>
</dbReference>
<dbReference type="InterPro" id="IPR036388">
    <property type="entry name" value="WH-like_DNA-bd_sf"/>
</dbReference>
<feature type="compositionally biased region" description="Polar residues" evidence="4">
    <location>
        <begin position="234"/>
        <end position="245"/>
    </location>
</feature>
<keyword evidence="3" id="KW-0804">Transcription</keyword>